<gene>
    <name evidence="1" type="ORF">METZ01_LOCUS9504</name>
</gene>
<dbReference type="EMBL" id="UINC01000515">
    <property type="protein sequence ID" value="SUZ56650.1"/>
    <property type="molecule type" value="Genomic_DNA"/>
</dbReference>
<dbReference type="Pfam" id="PF10977">
    <property type="entry name" value="DUF2797"/>
    <property type="match status" value="1"/>
</dbReference>
<protein>
    <recommendedName>
        <fullName evidence="2">DUF2797 domain-containing protein</fullName>
    </recommendedName>
</protein>
<dbReference type="InterPro" id="IPR021246">
    <property type="entry name" value="DUF2797"/>
</dbReference>
<evidence type="ECO:0008006" key="2">
    <source>
        <dbReference type="Google" id="ProtNLM"/>
    </source>
</evidence>
<proteinExistence type="predicted"/>
<accession>A0A381NQ34</accession>
<reference evidence="1" key="1">
    <citation type="submission" date="2018-05" db="EMBL/GenBank/DDBJ databases">
        <authorList>
            <person name="Lanie J.A."/>
            <person name="Ng W.-L."/>
            <person name="Kazmierczak K.M."/>
            <person name="Andrzejewski T.M."/>
            <person name="Davidsen T.M."/>
            <person name="Wayne K.J."/>
            <person name="Tettelin H."/>
            <person name="Glass J.I."/>
            <person name="Rusch D."/>
            <person name="Podicherti R."/>
            <person name="Tsui H.-C.T."/>
            <person name="Winkler M.E."/>
        </authorList>
    </citation>
    <scope>NUCLEOTIDE SEQUENCE</scope>
</reference>
<sequence>MTTGVIRKMVVEATEPVSYWLPMGQERLEVQSLLGSQISLEFTGQIYCIECGRKTTKSFNQGYCFPCLRSLAACDMCIVKPELCHYDQGTCREPAWGESHCMRPHVVYLANSSGLKVGITRASQVPTRWIDQGAVQALPLYEVDSRLQSGWLEVALKRYISDRTDWRAMLKGDPSQLDLLVERDRLLGEASVDLAECQLKIGSASMRLVDGAEEARFKYPVLHYPEKIKAHNFDKKARVEGCLQGVKGQYMILDTGVLNLRKFAGYEVDLQRD</sequence>
<organism evidence="1">
    <name type="scientific">marine metagenome</name>
    <dbReference type="NCBI Taxonomy" id="408172"/>
    <lineage>
        <taxon>unclassified sequences</taxon>
        <taxon>metagenomes</taxon>
        <taxon>ecological metagenomes</taxon>
    </lineage>
</organism>
<evidence type="ECO:0000313" key="1">
    <source>
        <dbReference type="EMBL" id="SUZ56650.1"/>
    </source>
</evidence>
<name>A0A381NQ34_9ZZZZ</name>
<dbReference type="AlphaFoldDB" id="A0A381NQ34"/>